<dbReference type="Proteomes" id="UP001342631">
    <property type="component" value="Unassembled WGS sequence"/>
</dbReference>
<evidence type="ECO:0000313" key="2">
    <source>
        <dbReference type="EMBL" id="GMU11504.1"/>
    </source>
</evidence>
<dbReference type="EMBL" id="BTTX01000014">
    <property type="protein sequence ID" value="GMU11504.1"/>
    <property type="molecule type" value="Genomic_DNA"/>
</dbReference>
<evidence type="ECO:0000256" key="1">
    <source>
        <dbReference type="SAM" id="MobiDB-lite"/>
    </source>
</evidence>
<name>A0ABQ6R5V1_9BACT</name>
<keyword evidence="3" id="KW-1185">Reference proteome</keyword>
<comment type="caution">
    <text evidence="2">The sequence shown here is derived from an EMBL/GenBank/DDBJ whole genome shotgun (WGS) entry which is preliminary data.</text>
</comment>
<gene>
    <name evidence="2" type="ORF">ASNO1_77580</name>
</gene>
<accession>A0ABQ6R5V1</accession>
<organism evidence="2 3">
    <name type="scientific">Corallococcus caeni</name>
    <dbReference type="NCBI Taxonomy" id="3082388"/>
    <lineage>
        <taxon>Bacteria</taxon>
        <taxon>Pseudomonadati</taxon>
        <taxon>Myxococcota</taxon>
        <taxon>Myxococcia</taxon>
        <taxon>Myxococcales</taxon>
        <taxon>Cystobacterineae</taxon>
        <taxon>Myxococcaceae</taxon>
        <taxon>Corallococcus</taxon>
    </lineage>
</organism>
<evidence type="ECO:0000313" key="3">
    <source>
        <dbReference type="Proteomes" id="UP001342631"/>
    </source>
</evidence>
<protein>
    <submittedName>
        <fullName evidence="2">Uncharacterized protein</fullName>
    </submittedName>
</protein>
<reference evidence="2 3" key="1">
    <citation type="journal article" date="2024" name="Arch. Microbiol.">
        <title>Corallococcus caeni sp. nov., a novel myxobacterium isolated from activated sludge.</title>
        <authorList>
            <person name="Tomita S."/>
            <person name="Nakai R."/>
            <person name="Kuroda K."/>
            <person name="Kurashita H."/>
            <person name="Hatamoto M."/>
            <person name="Yamaguchi T."/>
            <person name="Narihiro T."/>
        </authorList>
    </citation>
    <scope>NUCLEOTIDE SEQUENCE [LARGE SCALE GENOMIC DNA]</scope>
    <source>
        <strain evidence="2 3">NO1</strain>
    </source>
</reference>
<proteinExistence type="predicted"/>
<feature type="region of interest" description="Disordered" evidence="1">
    <location>
        <begin position="58"/>
        <end position="112"/>
    </location>
</feature>
<feature type="compositionally biased region" description="Low complexity" evidence="1">
    <location>
        <begin position="67"/>
        <end position="76"/>
    </location>
</feature>
<sequence length="234" mass="27050">MPLDQDLEGVLQRCHVQLAVQLDGRGDVVRGVARLQLLQEPQPLLREGRHERALAGHRLQRGRQRPRLLQADGVDAGRQRRQRGRVEQRAHRQLHAEGAPDGGQQARGEQRVPTEREEVIVQSHRLHAQQPAPQPRQHLLRWRHGRDEAVLRTGQLRRRQLLAIHLAVGREGQCLQHHHGGRHHRLRQLAPRVLAERGLVQRLARLRDDVGHQPRVPWHVLARDHHRGRHTLVP</sequence>